<name>A0A699Z5S1_HAELA</name>
<comment type="caution">
    <text evidence="1">The sequence shown here is derived from an EMBL/GenBank/DDBJ whole genome shotgun (WGS) entry which is preliminary data.</text>
</comment>
<sequence>MLAAVAGSCPTLVAPAPVRQPLLGCASVLPTPIDWRQSCSALPVKGASLPQATLFSSTSIGELEEVVNAYLHDTRVPFKLVHCVALCTRVPKILAAGFSQGGQVAETNMAKARAAQLLLRLLPTFLSQISHTGSMRSLSNMLWGLAKLELPREQVVAIRADELLAAAFARACHPKTMEGVNGMELANVAYSLARMSEQRLLPRHLKLSGSSSWAPADTSILMWSLAHAELGLAQRPAVLAQLVQA</sequence>
<evidence type="ECO:0000313" key="1">
    <source>
        <dbReference type="EMBL" id="GFH17903.1"/>
    </source>
</evidence>
<feature type="non-terminal residue" evidence="1">
    <location>
        <position position="245"/>
    </location>
</feature>
<dbReference type="EMBL" id="BLLF01001220">
    <property type="protein sequence ID" value="GFH17903.1"/>
    <property type="molecule type" value="Genomic_DNA"/>
</dbReference>
<keyword evidence="2" id="KW-1185">Reference proteome</keyword>
<dbReference type="Proteomes" id="UP000485058">
    <property type="component" value="Unassembled WGS sequence"/>
</dbReference>
<proteinExistence type="predicted"/>
<dbReference type="AlphaFoldDB" id="A0A699Z5S1"/>
<reference evidence="1 2" key="1">
    <citation type="submission" date="2020-02" db="EMBL/GenBank/DDBJ databases">
        <title>Draft genome sequence of Haematococcus lacustris strain NIES-144.</title>
        <authorList>
            <person name="Morimoto D."/>
            <person name="Nakagawa S."/>
            <person name="Yoshida T."/>
            <person name="Sawayama S."/>
        </authorList>
    </citation>
    <scope>NUCLEOTIDE SEQUENCE [LARGE SCALE GENOMIC DNA]</scope>
    <source>
        <strain evidence="1 2">NIES-144</strain>
    </source>
</reference>
<gene>
    <name evidence="1" type="ORF">HaLaN_14626</name>
</gene>
<protein>
    <submittedName>
        <fullName evidence="1">Uncharacterized protein</fullName>
    </submittedName>
</protein>
<accession>A0A699Z5S1</accession>
<organism evidence="1 2">
    <name type="scientific">Haematococcus lacustris</name>
    <name type="common">Green alga</name>
    <name type="synonym">Haematococcus pluvialis</name>
    <dbReference type="NCBI Taxonomy" id="44745"/>
    <lineage>
        <taxon>Eukaryota</taxon>
        <taxon>Viridiplantae</taxon>
        <taxon>Chlorophyta</taxon>
        <taxon>core chlorophytes</taxon>
        <taxon>Chlorophyceae</taxon>
        <taxon>CS clade</taxon>
        <taxon>Chlamydomonadales</taxon>
        <taxon>Haematococcaceae</taxon>
        <taxon>Haematococcus</taxon>
    </lineage>
</organism>
<evidence type="ECO:0000313" key="2">
    <source>
        <dbReference type="Proteomes" id="UP000485058"/>
    </source>
</evidence>